<proteinExistence type="predicted"/>
<dbReference type="InterPro" id="IPR000551">
    <property type="entry name" value="MerR-type_HTH_dom"/>
</dbReference>
<name>A0ABS8Z9M1_9PSEU</name>
<dbReference type="Pfam" id="PF13411">
    <property type="entry name" value="MerR_1"/>
    <property type="match status" value="1"/>
</dbReference>
<dbReference type="PANTHER" id="PTHR30204:SF94">
    <property type="entry name" value="HEAVY METAL-DEPENDENT TRANSCRIPTIONAL REGULATOR HI_0293-RELATED"/>
    <property type="match status" value="1"/>
</dbReference>
<organism evidence="5 6">
    <name type="scientific">Kibdelosporangium philippinense</name>
    <dbReference type="NCBI Taxonomy" id="211113"/>
    <lineage>
        <taxon>Bacteria</taxon>
        <taxon>Bacillati</taxon>
        <taxon>Actinomycetota</taxon>
        <taxon>Actinomycetes</taxon>
        <taxon>Pseudonocardiales</taxon>
        <taxon>Pseudonocardiaceae</taxon>
        <taxon>Kibdelosporangium</taxon>
    </lineage>
</organism>
<sequence length="129" mass="14466">MKIGELAALSGATTKTIRFYEQVGVLPEPERTAGGYRDYGPESVDRLRFVRCAQEAGLPLREVRQILAVHDRGEAPCGHVRDLLGERLDRIRAQIAELVALETRVVSLLDRKPDEHDTTAVCWILETDE</sequence>
<dbReference type="CDD" id="cd04770">
    <property type="entry name" value="HTH_HMRTR"/>
    <property type="match status" value="1"/>
</dbReference>
<keyword evidence="3" id="KW-0804">Transcription</keyword>
<dbReference type="PROSITE" id="PS50937">
    <property type="entry name" value="HTH_MERR_2"/>
    <property type="match status" value="1"/>
</dbReference>
<dbReference type="SMART" id="SM00422">
    <property type="entry name" value="HTH_MERR"/>
    <property type="match status" value="1"/>
</dbReference>
<evidence type="ECO:0000256" key="3">
    <source>
        <dbReference type="ARBA" id="ARBA00023163"/>
    </source>
</evidence>
<dbReference type="Proteomes" id="UP001521150">
    <property type="component" value="Unassembled WGS sequence"/>
</dbReference>
<evidence type="ECO:0000256" key="2">
    <source>
        <dbReference type="ARBA" id="ARBA00023125"/>
    </source>
</evidence>
<keyword evidence="6" id="KW-1185">Reference proteome</keyword>
<dbReference type="PRINTS" id="PR00040">
    <property type="entry name" value="HTHMERR"/>
</dbReference>
<dbReference type="PANTHER" id="PTHR30204">
    <property type="entry name" value="REDOX-CYCLING DRUG-SENSING TRANSCRIPTIONAL ACTIVATOR SOXR"/>
    <property type="match status" value="1"/>
</dbReference>
<protein>
    <submittedName>
        <fullName evidence="5">Heavy metal-responsive transcriptional regulator</fullName>
    </submittedName>
</protein>
<dbReference type="Gene3D" id="1.10.1660.10">
    <property type="match status" value="1"/>
</dbReference>
<evidence type="ECO:0000256" key="1">
    <source>
        <dbReference type="ARBA" id="ARBA00023015"/>
    </source>
</evidence>
<gene>
    <name evidence="5" type="ORF">LWC34_17325</name>
</gene>
<dbReference type="InterPro" id="IPR009061">
    <property type="entry name" value="DNA-bd_dom_put_sf"/>
</dbReference>
<keyword evidence="2" id="KW-0238">DNA-binding</keyword>
<dbReference type="SUPFAM" id="SSF46955">
    <property type="entry name" value="Putative DNA-binding domain"/>
    <property type="match status" value="1"/>
</dbReference>
<evidence type="ECO:0000259" key="4">
    <source>
        <dbReference type="PROSITE" id="PS50937"/>
    </source>
</evidence>
<dbReference type="RefSeq" id="WP_233726072.1">
    <property type="nucleotide sequence ID" value="NZ_JAJVCN010000001.1"/>
</dbReference>
<accession>A0ABS8Z9M1</accession>
<feature type="domain" description="HTH merR-type" evidence="4">
    <location>
        <begin position="1"/>
        <end position="69"/>
    </location>
</feature>
<reference evidence="5 6" key="1">
    <citation type="submission" date="2021-12" db="EMBL/GenBank/DDBJ databases">
        <title>Genome sequence of Kibdelosporangium philippinense ATCC 49844.</title>
        <authorList>
            <person name="Fedorov E.A."/>
            <person name="Omeragic M."/>
            <person name="Shalygina K.F."/>
            <person name="Maclea K.S."/>
        </authorList>
    </citation>
    <scope>NUCLEOTIDE SEQUENCE [LARGE SCALE GENOMIC DNA]</scope>
    <source>
        <strain evidence="5 6">ATCC 49844</strain>
    </source>
</reference>
<keyword evidence="1" id="KW-0805">Transcription regulation</keyword>
<dbReference type="EMBL" id="JAJVCN010000001">
    <property type="protein sequence ID" value="MCE7004575.1"/>
    <property type="molecule type" value="Genomic_DNA"/>
</dbReference>
<comment type="caution">
    <text evidence="5">The sequence shown here is derived from an EMBL/GenBank/DDBJ whole genome shotgun (WGS) entry which is preliminary data.</text>
</comment>
<evidence type="ECO:0000313" key="5">
    <source>
        <dbReference type="EMBL" id="MCE7004575.1"/>
    </source>
</evidence>
<dbReference type="InterPro" id="IPR047057">
    <property type="entry name" value="MerR_fam"/>
</dbReference>
<evidence type="ECO:0000313" key="6">
    <source>
        <dbReference type="Proteomes" id="UP001521150"/>
    </source>
</evidence>